<reference evidence="10 11" key="1">
    <citation type="submission" date="2020-12" db="EMBL/GenBank/DDBJ databases">
        <title>FDA dAtabase for Regulatory Grade micrObial Sequences (FDA-ARGOS): Supporting development and validation of Infectious Disease Dx tests.</title>
        <authorList>
            <person name="Sproer C."/>
            <person name="Gronow S."/>
            <person name="Severitt S."/>
            <person name="Schroder I."/>
            <person name="Tallon L."/>
            <person name="Sadzewicz L."/>
            <person name="Zhao X."/>
            <person name="Boylan J."/>
            <person name="Ott S."/>
            <person name="Bowen H."/>
            <person name="Vavikolanu K."/>
            <person name="Mehta A."/>
            <person name="Aluvathingal J."/>
            <person name="Nadendla S."/>
            <person name="Lowell S."/>
            <person name="Myers T."/>
            <person name="Yan Y."/>
            <person name="Sichtig H."/>
        </authorList>
    </citation>
    <scope>NUCLEOTIDE SEQUENCE [LARGE SCALE GENOMIC DNA]</scope>
    <source>
        <strain evidence="10 11">FDAARGOS_909</strain>
    </source>
</reference>
<dbReference type="Gene3D" id="6.10.340.10">
    <property type="match status" value="1"/>
</dbReference>
<dbReference type="GO" id="GO:0071111">
    <property type="term" value="F:cyclic-guanylate-specific phosphodiesterase activity"/>
    <property type="evidence" value="ECO:0007669"/>
    <property type="project" value="InterPro"/>
</dbReference>
<evidence type="ECO:0000256" key="5">
    <source>
        <dbReference type="ARBA" id="ARBA00023136"/>
    </source>
</evidence>
<dbReference type="PANTHER" id="PTHR33121:SF70">
    <property type="entry name" value="SIGNALING PROTEIN YKOW"/>
    <property type="match status" value="1"/>
</dbReference>
<dbReference type="Pfam" id="PF00563">
    <property type="entry name" value="EAL"/>
    <property type="match status" value="1"/>
</dbReference>
<evidence type="ECO:0000259" key="9">
    <source>
        <dbReference type="PROSITE" id="PS50887"/>
    </source>
</evidence>
<evidence type="ECO:0000256" key="6">
    <source>
        <dbReference type="SAM" id="Phobius"/>
    </source>
</evidence>
<dbReference type="InterPro" id="IPR050706">
    <property type="entry name" value="Cyclic-di-GMP_PDE-like"/>
</dbReference>
<dbReference type="InterPro" id="IPR029787">
    <property type="entry name" value="Nucleotide_cyclase"/>
</dbReference>
<feature type="domain" description="HAMP" evidence="8">
    <location>
        <begin position="392"/>
        <end position="446"/>
    </location>
</feature>
<dbReference type="SMART" id="SM00304">
    <property type="entry name" value="HAMP"/>
    <property type="match status" value="1"/>
</dbReference>
<dbReference type="Proteomes" id="UP000594778">
    <property type="component" value="Chromosome"/>
</dbReference>
<dbReference type="SUPFAM" id="SSF55073">
    <property type="entry name" value="Nucleotide cyclase"/>
    <property type="match status" value="1"/>
</dbReference>
<name>A0A7T2S5A8_DELAC</name>
<dbReference type="CDD" id="cd12913">
    <property type="entry name" value="PDC1_MCP_like"/>
    <property type="match status" value="1"/>
</dbReference>
<dbReference type="Pfam" id="PF02743">
    <property type="entry name" value="dCache_1"/>
    <property type="match status" value="1"/>
</dbReference>
<sequence length="877" mass="96553">MAAAAGRSGPWLPGARYGNLCMPAFRLSLRTAVTAPFIAVFVVTAGLLAAWQQRQVDQLINRESLRLLDSLSTTTRHQLADYLETPLRVQQALAETVARQALYTPGDLRPIYGYLTRSFTELYAQHHQISLLSFGGVQGEYTGVRLEPDGRYRLILQDRSTQGALQIFEGLEPGPPMSSLAGYDPRVRPWYQPAIHKDGPHWSPIYTVTGDRGDTTISASTSVRVSGQLAGVLAADVRLSSMNRFLRDEPLRGNGHIAVVDAQGYMVAHSSELSVLKRREGPYDPPVRLRLSESPDLALRSLAALLPPHLSADPSAPAAPENAINLSFKEQGQIYHGQVTAFHDARGIDWRILVLLPESDLVSSMREDSRQTLFLAFGLALLGLALGLWCLRRALRPLAVTADAANRLAQGDWSAVKALPDTSVVETSSLVSAFHNMARRLQESFEHMRALLQYDSLTQLLTRAGLIEQADAASTANTPCPAALCLLELQNFRSVRDDVGHGTGEQLLRAVAERLRNHHLQFPALLARTASNEFAMLWLHDCTQQQMQDKCRHLLEIFDQPFSVGKDDIVLRACAGAVSGHLQPGALPEWLRNASIALGEAQRGSHPFLLFEPSLAQKMLGRTQLAMELRQALERNELRVFYQPVVDLATGSMVGAEALVRWHSPTRGMVPPGIFIPVAEESDLILSVGEWVLRTAAHDIASHLPRLPAEFELHVNMSARELIQSDFACTLEQALATSGLPARLLTLELTESMLLDDSDATLQRIAAIRALGVKIAIDDFGTGYSSLAYLSRLRFDCIKIDQSFVDQLPTSESDRAIVTAVLRIAQGFGVKVVAEGVEEQAQAQLLHELGCEHAQGYLFERPVPLAQMLDYRAPWRE</sequence>
<keyword evidence="4 6" id="KW-1133">Transmembrane helix</keyword>
<gene>
    <name evidence="10" type="ORF">I6G66_04170</name>
</gene>
<dbReference type="Pfam" id="PF00990">
    <property type="entry name" value="GGDEF"/>
    <property type="match status" value="1"/>
</dbReference>
<dbReference type="FunFam" id="3.20.20.450:FF:000001">
    <property type="entry name" value="Cyclic di-GMP phosphodiesterase yahA"/>
    <property type="match status" value="1"/>
</dbReference>
<keyword evidence="5 6" id="KW-0472">Membrane</keyword>
<dbReference type="InterPro" id="IPR043128">
    <property type="entry name" value="Rev_trsase/Diguanyl_cyclase"/>
</dbReference>
<evidence type="ECO:0000259" key="7">
    <source>
        <dbReference type="PROSITE" id="PS50883"/>
    </source>
</evidence>
<dbReference type="Gene3D" id="3.20.20.450">
    <property type="entry name" value="EAL domain"/>
    <property type="match status" value="1"/>
</dbReference>
<evidence type="ECO:0000313" key="10">
    <source>
        <dbReference type="EMBL" id="QPS09241.1"/>
    </source>
</evidence>
<dbReference type="SMART" id="SM00267">
    <property type="entry name" value="GGDEF"/>
    <property type="match status" value="1"/>
</dbReference>
<dbReference type="RefSeq" id="WP_197956237.1">
    <property type="nucleotide sequence ID" value="NZ_CP065668.1"/>
</dbReference>
<dbReference type="CDD" id="cd01949">
    <property type="entry name" value="GGDEF"/>
    <property type="match status" value="1"/>
</dbReference>
<evidence type="ECO:0000256" key="4">
    <source>
        <dbReference type="ARBA" id="ARBA00022989"/>
    </source>
</evidence>
<organism evidence="10 11">
    <name type="scientific">Delftia acidovorans</name>
    <name type="common">Pseudomonas acidovorans</name>
    <name type="synonym">Comamonas acidovorans</name>
    <dbReference type="NCBI Taxonomy" id="80866"/>
    <lineage>
        <taxon>Bacteria</taxon>
        <taxon>Pseudomonadati</taxon>
        <taxon>Pseudomonadota</taxon>
        <taxon>Betaproteobacteria</taxon>
        <taxon>Burkholderiales</taxon>
        <taxon>Comamonadaceae</taxon>
        <taxon>Delftia</taxon>
    </lineage>
</organism>
<dbReference type="CDD" id="cd06225">
    <property type="entry name" value="HAMP"/>
    <property type="match status" value="1"/>
</dbReference>
<evidence type="ECO:0000256" key="2">
    <source>
        <dbReference type="ARBA" id="ARBA00022475"/>
    </source>
</evidence>
<dbReference type="InterPro" id="IPR033479">
    <property type="entry name" value="dCache_1"/>
</dbReference>
<comment type="subcellular location">
    <subcellularLocation>
        <location evidence="1">Cell membrane</location>
        <topology evidence="1">Multi-pass membrane protein</topology>
    </subcellularLocation>
</comment>
<dbReference type="InterPro" id="IPR001633">
    <property type="entry name" value="EAL_dom"/>
</dbReference>
<dbReference type="InterPro" id="IPR000160">
    <property type="entry name" value="GGDEF_dom"/>
</dbReference>
<dbReference type="AlphaFoldDB" id="A0A7T2S5A8"/>
<feature type="transmembrane region" description="Helical" evidence="6">
    <location>
        <begin position="373"/>
        <end position="391"/>
    </location>
</feature>
<feature type="domain" description="GGDEF" evidence="9">
    <location>
        <begin position="480"/>
        <end position="613"/>
    </location>
</feature>
<dbReference type="Gene3D" id="3.30.70.270">
    <property type="match status" value="1"/>
</dbReference>
<feature type="domain" description="EAL" evidence="7">
    <location>
        <begin position="622"/>
        <end position="876"/>
    </location>
</feature>
<dbReference type="PANTHER" id="PTHR33121">
    <property type="entry name" value="CYCLIC DI-GMP PHOSPHODIESTERASE PDEF"/>
    <property type="match status" value="1"/>
</dbReference>
<feature type="transmembrane region" description="Helical" evidence="6">
    <location>
        <begin position="32"/>
        <end position="51"/>
    </location>
</feature>
<dbReference type="GO" id="GO:0005886">
    <property type="term" value="C:plasma membrane"/>
    <property type="evidence" value="ECO:0007669"/>
    <property type="project" value="UniProtKB-SubCell"/>
</dbReference>
<dbReference type="GO" id="GO:0007165">
    <property type="term" value="P:signal transduction"/>
    <property type="evidence" value="ECO:0007669"/>
    <property type="project" value="InterPro"/>
</dbReference>
<dbReference type="SMART" id="SM00052">
    <property type="entry name" value="EAL"/>
    <property type="match status" value="1"/>
</dbReference>
<dbReference type="InterPro" id="IPR003660">
    <property type="entry name" value="HAMP_dom"/>
</dbReference>
<dbReference type="CDD" id="cd01948">
    <property type="entry name" value="EAL"/>
    <property type="match status" value="1"/>
</dbReference>
<dbReference type="SUPFAM" id="SSF141868">
    <property type="entry name" value="EAL domain-like"/>
    <property type="match status" value="1"/>
</dbReference>
<keyword evidence="3 6" id="KW-0812">Transmembrane</keyword>
<evidence type="ECO:0000259" key="8">
    <source>
        <dbReference type="PROSITE" id="PS50885"/>
    </source>
</evidence>
<dbReference type="PROSITE" id="PS50887">
    <property type="entry name" value="GGDEF"/>
    <property type="match status" value="1"/>
</dbReference>
<dbReference type="Gene3D" id="3.30.450.20">
    <property type="entry name" value="PAS domain"/>
    <property type="match status" value="1"/>
</dbReference>
<dbReference type="PROSITE" id="PS50883">
    <property type="entry name" value="EAL"/>
    <property type="match status" value="1"/>
</dbReference>
<proteinExistence type="predicted"/>
<dbReference type="EMBL" id="CP065668">
    <property type="protein sequence ID" value="QPS09241.1"/>
    <property type="molecule type" value="Genomic_DNA"/>
</dbReference>
<evidence type="ECO:0000256" key="1">
    <source>
        <dbReference type="ARBA" id="ARBA00004651"/>
    </source>
</evidence>
<accession>A0A7T2S5A8</accession>
<protein>
    <submittedName>
        <fullName evidence="10">EAL domain-containing protein</fullName>
    </submittedName>
</protein>
<dbReference type="InterPro" id="IPR035919">
    <property type="entry name" value="EAL_sf"/>
</dbReference>
<evidence type="ECO:0000256" key="3">
    <source>
        <dbReference type="ARBA" id="ARBA00022692"/>
    </source>
</evidence>
<keyword evidence="2" id="KW-1003">Cell membrane</keyword>
<evidence type="ECO:0000313" key="11">
    <source>
        <dbReference type="Proteomes" id="UP000594778"/>
    </source>
</evidence>
<dbReference type="PROSITE" id="PS50885">
    <property type="entry name" value="HAMP"/>
    <property type="match status" value="1"/>
</dbReference>
<dbReference type="Pfam" id="PF00672">
    <property type="entry name" value="HAMP"/>
    <property type="match status" value="1"/>
</dbReference>